<protein>
    <submittedName>
        <fullName evidence="1">Sugar-binding protein</fullName>
    </submittedName>
</protein>
<reference evidence="1" key="1">
    <citation type="submission" date="2020-03" db="EMBL/GenBank/DDBJ databases">
        <title>Complete genome sequence of sixteen Streptomyces strains facilitates identification of candidate genes involved in plant growth-promotion in grain legumes and cereals.</title>
        <authorList>
            <person name="Gopalakrishnan S."/>
            <person name="Thakur V."/>
            <person name="Saxena R."/>
            <person name="Vadlamudi S."/>
            <person name="Purohit S."/>
            <person name="Kumar V."/>
            <person name="Rathore A."/>
            <person name="Chitikineni A."/>
            <person name="Varshney R.K."/>
        </authorList>
    </citation>
    <scope>NUCLEOTIDE SEQUENCE</scope>
    <source>
        <strain evidence="1">CAI-93</strain>
    </source>
</reference>
<organism evidence="1 2">
    <name type="scientific">Streptomyces fungicidicus</name>
    <dbReference type="NCBI Taxonomy" id="68203"/>
    <lineage>
        <taxon>Bacteria</taxon>
        <taxon>Bacillati</taxon>
        <taxon>Actinomycetota</taxon>
        <taxon>Actinomycetes</taxon>
        <taxon>Kitasatosporales</taxon>
        <taxon>Streptomycetaceae</taxon>
        <taxon>Streptomyces</taxon>
    </lineage>
</organism>
<accession>A0ACC7Y7M3</accession>
<dbReference type="Proteomes" id="UP000556843">
    <property type="component" value="Unassembled WGS sequence"/>
</dbReference>
<keyword evidence="2" id="KW-1185">Reference proteome</keyword>
<dbReference type="EMBL" id="JAANNW010000033">
    <property type="protein sequence ID" value="NUV77828.1"/>
    <property type="molecule type" value="Genomic_DNA"/>
</dbReference>
<sequence>MKRKTRPLSRAAVLRQTSLILSAAMVGGLLQFAAAPEAMAQGNDRPALPSADKPVPGANSRSVKPRTLSKGPKTPIQDAQTAWPKAATVMLDIPDPAVKTAATKVQAEGLPITLSRTGRAKDAVQGRVEARLLDREATAQAGVRGVLFALTPRGDAKQGAPAHADSKTDVSVDYARFTDAFGGGYGSRLRLTQLPACALTTPDKASCGESTPLKTANDTDEQILTATAVKLEANQPTVLALTAAAESEKGDYKASPLSPSAEWSADLNTGDFTWSYDMATPEVPGGLSPDVTLSYSSGAIDGRTGGTNNQASWVGDGFDLSPGFIERRYKPCADDGVKNADGRKPGDLCWGYDNAFISFNGMGGELVPAGDNEFKLKKDDGTRVTRLHNTALANGDNDGEYWRVTAPDGTRYYFGYNRPSGWAEGKEETNSSWTVPVFGNNSGEPCHKTTFADSWCQQTWRWNLDAVIDSHGNRMTYYYGKEANSYGRNTKAADDTPYTRGGYLKRIEYGLRNFYDKPQAQVVFDSSERCLPETGVTCAADTIDDKKFYWYDTPWDLNCKAGAECDSPRLAPSFWTRKRLTEVTTQVLQTDGTYGKVDSWKLGHRWGMADVDYQLLLDSVQHTGHTASTPITLPKTTFAYTQLENRLDMTGDGFAPFIKARLSTVADESGGQIDANYSAPACKEGSLPTPHTNTTRCFPQYIGGDTEDDPELQWFNKYVVESVTATDRTGGAPDQVTRYEYLGGAAWHYNDDDGLIKENNKTWSQWRGYGHVRVKKGGQGGAAAMKSQEDRYFLRGMNDDRKDTTGGKKSVAVTLGDGEGDPITDHSSLSGFAYKSVQYDAPGGKVLGKSVNRPWTHETAKKTRSWGTVTADLSGVAATTAWQSLDNGAGAKWRKATSTTKYDTIAGRAIEVDDPGDTSTAADDRCTRTTYATNTDANILGLVSRAETVAKACGAPVDRSKDVISDVRSAYDGGAYGAAPTKGDPTATATLKNHDGTKATYLEAGATFDAYGRRLTVTDLTADVTATGDATPVRVKRTDGRTTTTSFTPSTGLPRQTVSTTPPTNPADTTTAQKTTSDLDVLRGHALKETDTNGNTTQFAFDALGRSTKVWLADRNTSSVPTYEYAYSTAEGKPVAVATKLLDNNGGQITSYKIYDGFLRERQSQAPGPDGGRLVSDVFYDERGLVGRTNATYFTAGPPVGGLFKPDDALSVESQARIVYDGLARPVKNEEIAGNGDGGKVLGTTTTVYGGDRTTVIPPTGGIATTTLSDYRGNVTELRQHHERTADASYDTTRYEYTPSGQQSKVTDPAGNVWTTSYDQLGRAVEANDPDKGRTTTKYDDHSQVTSSTDARNITLVNVYDGLGRKTAVREGSSSGKLRLSWTYDTVSGAKGFLAESTRYVGDAKYTNKVTQYDRLYRPARTAVVVPDTEGALAGTYQSATTYRPSGKIASISYSAAGSLPGGAINYGYEDGTLRATSVFGQGMTAATNYSHTGKPLQQELGLTDGGKKTWVTNTYEWGTQRLDTRRVDRQDQAGVDQYLDYTYDQAGNVLSVADTSRTGTDNQCFTYDYLRRLTEAWTQDTKTCAASPSGSAVKGPAPYWQSFTYDKAGNRLSETRHDIGGEPAKDTRRTYAYPEPGKARAHTLTSVTTEGAGGPGTTAYAYDEAGNTTRRGSQVLDWDAEGRLSKVTEGAKTTEYLYDADGERLITRTGSQTTLSLGHTEVTLAKDAAKAKATRYFDLGDGNLAVRNDDGSFAFTIGDHHGTGVLAVGATDLALTQRRVLPFGGVRGHAPAAWPGTKGFVGGTDDAKDTGLVHLGAREYDPDTGRFISVDPVMDTSDAQQMNGYTYGNNSPVVNSDPDGRFFGWIFKLIENVKNAFKIKNPNPNKNLPRATAPTVSNKKLHDALENIYAKPIAKSVMGDGKSATAIIEEFNTGDHLPGKDEWHVRKGWNSLSNLSAILERDRKAREEGKGMQHLLSDSDLKVAKAEARELWIAVNSRDVTGKIDKIIEGDPGMKTEIKKNFDSVMKSASMTHLTGQKFEPVEYKAPRPVGEPTRLRGYARGFGIAGGVLSVAQAPSYATQYGMKRGAWELFKDVVDPFGVSDHSSPSGGNVCQLGVNCA</sequence>
<evidence type="ECO:0000313" key="2">
    <source>
        <dbReference type="Proteomes" id="UP000556843"/>
    </source>
</evidence>
<evidence type="ECO:0000313" key="1">
    <source>
        <dbReference type="EMBL" id="NUV77828.1"/>
    </source>
</evidence>
<name>A0ACC7Y7M3_9ACTN</name>
<gene>
    <name evidence="1" type="ORF">G6W56_27665</name>
</gene>
<comment type="caution">
    <text evidence="1">The sequence shown here is derived from an EMBL/GenBank/DDBJ whole genome shotgun (WGS) entry which is preliminary data.</text>
</comment>
<proteinExistence type="predicted"/>